<gene>
    <name evidence="3" type="ORF">HLB29_07905</name>
</gene>
<dbReference type="Gene3D" id="3.40.50.12090">
    <property type="match status" value="1"/>
</dbReference>
<feature type="chain" id="PRO_5045640168" evidence="2">
    <location>
        <begin position="29"/>
        <end position="348"/>
    </location>
</feature>
<dbReference type="InterPro" id="IPR007253">
    <property type="entry name" value="Cell_wall-bd_2"/>
</dbReference>
<feature type="signal peptide" evidence="2">
    <location>
        <begin position="1"/>
        <end position="28"/>
    </location>
</feature>
<feature type="coiled-coil region" evidence="1">
    <location>
        <begin position="114"/>
        <end position="141"/>
    </location>
</feature>
<proteinExistence type="predicted"/>
<dbReference type="RefSeq" id="WP_185624631.1">
    <property type="nucleotide sequence ID" value="NZ_JABGBW010000008.1"/>
</dbReference>
<comment type="caution">
    <text evidence="3">The sequence shown here is derived from an EMBL/GenBank/DDBJ whole genome shotgun (WGS) entry which is preliminary data.</text>
</comment>
<evidence type="ECO:0000313" key="3">
    <source>
        <dbReference type="EMBL" id="MBC2576611.1"/>
    </source>
</evidence>
<protein>
    <submittedName>
        <fullName evidence="3">Cell wall-binding repeat-containing protein</fullName>
    </submittedName>
</protein>
<dbReference type="PANTHER" id="PTHR30032:SF4">
    <property type="entry name" value="AMIDASE ENHANCER"/>
    <property type="match status" value="1"/>
</dbReference>
<dbReference type="Proteomes" id="UP000713904">
    <property type="component" value="Unassembled WGS sequence"/>
</dbReference>
<evidence type="ECO:0000313" key="4">
    <source>
        <dbReference type="Proteomes" id="UP000713904"/>
    </source>
</evidence>
<keyword evidence="4" id="KW-1185">Reference proteome</keyword>
<name>A0ABR6TNP8_9FIRM</name>
<dbReference type="Pfam" id="PF04122">
    <property type="entry name" value="CW_binding_2"/>
    <property type="match status" value="2"/>
</dbReference>
<dbReference type="InterPro" id="IPR051922">
    <property type="entry name" value="Bact_Sporulation_Assoc"/>
</dbReference>
<accession>A0ABR6TNP8</accession>
<organism evidence="3 4">
    <name type="scientific">Peptostreptococcus canis</name>
    <dbReference type="NCBI Taxonomy" id="1159213"/>
    <lineage>
        <taxon>Bacteria</taxon>
        <taxon>Bacillati</taxon>
        <taxon>Bacillota</taxon>
        <taxon>Clostridia</taxon>
        <taxon>Peptostreptococcales</taxon>
        <taxon>Peptostreptococcaceae</taxon>
        <taxon>Peptostreptococcus</taxon>
    </lineage>
</organism>
<dbReference type="PANTHER" id="PTHR30032">
    <property type="entry name" value="N-ACETYLMURAMOYL-L-ALANINE AMIDASE-RELATED"/>
    <property type="match status" value="1"/>
</dbReference>
<keyword evidence="2" id="KW-0732">Signal</keyword>
<sequence length="348" mass="38927">MKKLFSIILVAFLIISGASITNSGKSNAEGRFAVSRTSGPNRYATAYFASSVFINKNPRQLGVIAYGDDFKTALSASYMATALEAPYFIYDNKKLPQYTIDDMKRLGVKKIYIVGDYRKVNKKLEQELRNININYERLYLTESQIDDGDSFDGMINWKIAKILYGDDATIGDTSSTILINKDKFADLLSVVPFAGITAGKYGYYLFDYPRDIGDNIGWEYGFIIGGYNSVPKKFRAVNYPDGFNPVNSRISGRDRYLTAIQIAKKYKMYFKTNPTTVVLVDGTRFPDALSSGVVANAKGGVVLLTQPNKLNKDTRDYLVNNKNIKEVIIIGGEKSVSNQVYNELLKIK</sequence>
<keyword evidence="1" id="KW-0175">Coiled coil</keyword>
<reference evidence="3 4" key="1">
    <citation type="submission" date="2020-05" db="EMBL/GenBank/DDBJ databases">
        <title>Draft genome of xy-202 and genomic insight in genome of the genus Peptostreptococcus.</title>
        <authorList>
            <person name="Zhang Z."/>
        </authorList>
    </citation>
    <scope>NUCLEOTIDE SEQUENCE [LARGE SCALE GENOMIC DNA]</scope>
    <source>
        <strain evidence="3 4">DSM 27025</strain>
    </source>
</reference>
<evidence type="ECO:0000256" key="2">
    <source>
        <dbReference type="SAM" id="SignalP"/>
    </source>
</evidence>
<dbReference type="EMBL" id="JABGBW010000008">
    <property type="protein sequence ID" value="MBC2576611.1"/>
    <property type="molecule type" value="Genomic_DNA"/>
</dbReference>
<evidence type="ECO:0000256" key="1">
    <source>
        <dbReference type="SAM" id="Coils"/>
    </source>
</evidence>